<dbReference type="InterPro" id="IPR042532">
    <property type="entry name" value="EXOC3/Sec6_C"/>
</dbReference>
<sequence length="857" mass="101229">MEEAIKRIEALLKHPSDLSTKLKTSIAETQGKLKEIEEEYDENINEILKNLNMNSEIVQDIKTTSEDYRDNNFIEYKNLLDNFGHFVKDYDKIESIVIAHRNLQKICEMSQRLENFDEEVVNLQKDINGFKNSSTFNENFMILHERLYDIEEFKCFLVFYSTGADRMTVLNAQRKINGIERVKIEFLVCFAQIGNSFLDSEDIDGNLFKLVQKVIYIEEVRDKISKDVIDAKESSNMVLNEICKNNYHYEFREPYELKLKFESAMINCIRARFDKLKSPDLRIQEIEVVFDDIDKFKIIMTALRVLNNSEENDSDVQRTEEDAENPENETDNEEEASSEQKYFSREEFNSFKESIEKESKQKNENKKFRVEKSHSQSIQSHFSNKTFNNTYNSEENVDFASDEITRHTNQTYESHENKTFSNVTNQINSNEKFFTKKFNEDLITDEIKNTCTIDFDKILKTYNHELKLLIHQRQLEANEVLFVLGFAMKYHAMMEAKLKFGKEKLVENILGDNENSFVDLYIQSAIKSLSSWILNLTNNEVQKFVQRTHPPMLDEENNYVSESFISLLTMIKEQLVPICFNKKIFTSLTSEIIKLCKIFTKEIIKVMDKEFLDSFKQKTRAGYEEYVIMVGNSGLKLTQYVSTLPKTENNEVSILGNIFLEVTKGANHNLCLFIMHTCKEVFDQIFTAKWYDNDLTSIIIVTIEDFLLDYKRTMNDYMFNTFCYELINELTRTYLKQLMRKRAKIFEDCGYLIEQDVEKYKKMFYIYVNKDETDTLFQTLLKICPLLGRNTEELFALELRSLLLVCPDIKKEFIKNIIMKKTELNDAEKKQFMLKIKECFKEISNERKTIFSSLRWN</sequence>
<comment type="caution">
    <text evidence="6">The sequence shown here is derived from an EMBL/GenBank/DDBJ whole genome shotgun (WGS) entry which is preliminary data.</text>
</comment>
<evidence type="ECO:0000256" key="3">
    <source>
        <dbReference type="ARBA" id="ARBA00022483"/>
    </source>
</evidence>
<dbReference type="HOGENOM" id="CLU_025213_0_0_1"/>
<evidence type="ECO:0000256" key="1">
    <source>
        <dbReference type="ARBA" id="ARBA00009447"/>
    </source>
</evidence>
<feature type="compositionally biased region" description="Acidic residues" evidence="5">
    <location>
        <begin position="321"/>
        <end position="337"/>
    </location>
</feature>
<feature type="region of interest" description="Disordered" evidence="5">
    <location>
        <begin position="310"/>
        <end position="375"/>
    </location>
</feature>
<dbReference type="VEuPathDB" id="MicrosporidiaDB:EDEG_03696"/>
<keyword evidence="7" id="KW-1185">Reference proteome</keyword>
<dbReference type="Pfam" id="PF06046">
    <property type="entry name" value="Sec6"/>
    <property type="match status" value="1"/>
</dbReference>
<evidence type="ECO:0000313" key="6">
    <source>
        <dbReference type="EMBL" id="EJW01806.1"/>
    </source>
</evidence>
<reference evidence="6 7" key="1">
    <citation type="submission" date="2011-08" db="EMBL/GenBank/DDBJ databases">
        <authorList>
            <person name="Liu Z.J."/>
            <person name="Shi F.L."/>
            <person name="Lu J.Q."/>
            <person name="Li M."/>
            <person name="Wang Z.L."/>
        </authorList>
    </citation>
    <scope>NUCLEOTIDE SEQUENCE [LARGE SCALE GENOMIC DNA]</scope>
    <source>
        <strain evidence="6 7">USNM 41457</strain>
    </source>
</reference>
<proteinExistence type="inferred from homology"/>
<evidence type="ECO:0000256" key="2">
    <source>
        <dbReference type="ARBA" id="ARBA00022448"/>
    </source>
</evidence>
<evidence type="ECO:0000256" key="5">
    <source>
        <dbReference type="SAM" id="MobiDB-lite"/>
    </source>
</evidence>
<dbReference type="STRING" id="1003232.J9D1S9"/>
<evidence type="ECO:0000256" key="4">
    <source>
        <dbReference type="SAM" id="Coils"/>
    </source>
</evidence>
<dbReference type="InterPro" id="IPR010326">
    <property type="entry name" value="EXOC3/Sec6"/>
</dbReference>
<feature type="coiled-coil region" evidence="4">
    <location>
        <begin position="19"/>
        <end position="46"/>
    </location>
</feature>
<evidence type="ECO:0000313" key="7">
    <source>
        <dbReference type="Proteomes" id="UP000003163"/>
    </source>
</evidence>
<dbReference type="GO" id="GO:0000145">
    <property type="term" value="C:exocyst"/>
    <property type="evidence" value="ECO:0007669"/>
    <property type="project" value="InterPro"/>
</dbReference>
<name>J9D1S9_EDHAE</name>
<reference evidence="7" key="2">
    <citation type="submission" date="2015-07" db="EMBL/GenBank/DDBJ databases">
        <title>Contrasting host-pathogen interactions and genome evolution in two generalist and specialist microsporidian pathogens of mosquitoes.</title>
        <authorList>
            <consortium name="The Broad Institute Genomics Platform"/>
            <consortium name="The Broad Institute Genome Sequencing Center for Infectious Disease"/>
            <person name="Cuomo C.A."/>
            <person name="Sanscrainte N.D."/>
            <person name="Goldberg J.M."/>
            <person name="Heiman D."/>
            <person name="Young S."/>
            <person name="Zeng Q."/>
            <person name="Becnel J.J."/>
            <person name="Birren B.W."/>
        </authorList>
    </citation>
    <scope>NUCLEOTIDE SEQUENCE [LARGE SCALE GENOMIC DNA]</scope>
    <source>
        <strain evidence="7">USNM 41457</strain>
    </source>
</reference>
<dbReference type="PANTHER" id="PTHR21292">
    <property type="entry name" value="EXOCYST COMPLEX COMPONENT SEC6-RELATED"/>
    <property type="match status" value="1"/>
</dbReference>
<dbReference type="Proteomes" id="UP000003163">
    <property type="component" value="Unassembled WGS sequence"/>
</dbReference>
<keyword evidence="2" id="KW-0813">Transport</keyword>
<dbReference type="GO" id="GO:0000149">
    <property type="term" value="F:SNARE binding"/>
    <property type="evidence" value="ECO:0007669"/>
    <property type="project" value="TreeGrafter"/>
</dbReference>
<dbReference type="InParanoid" id="J9D1S9"/>
<organism evidence="6 7">
    <name type="scientific">Edhazardia aedis (strain USNM 41457)</name>
    <name type="common">Microsporidian parasite</name>
    <dbReference type="NCBI Taxonomy" id="1003232"/>
    <lineage>
        <taxon>Eukaryota</taxon>
        <taxon>Fungi</taxon>
        <taxon>Fungi incertae sedis</taxon>
        <taxon>Microsporidia</taxon>
        <taxon>Edhazardia</taxon>
    </lineage>
</organism>
<feature type="compositionally biased region" description="Basic and acidic residues" evidence="5">
    <location>
        <begin position="342"/>
        <end position="374"/>
    </location>
</feature>
<dbReference type="OrthoDB" id="190098at2759"/>
<dbReference type="Gene3D" id="1.10.357.70">
    <property type="entry name" value="Exocyst complex component Sec6, C-terminal domain"/>
    <property type="match status" value="1"/>
</dbReference>
<dbReference type="GO" id="GO:0051601">
    <property type="term" value="P:exocyst localization"/>
    <property type="evidence" value="ECO:0007669"/>
    <property type="project" value="TreeGrafter"/>
</dbReference>
<gene>
    <name evidence="6" type="ORF">EDEG_03696</name>
</gene>
<keyword evidence="3" id="KW-0268">Exocytosis</keyword>
<dbReference type="Gene3D" id="1.10.357.50">
    <property type="match status" value="1"/>
</dbReference>
<accession>J9D1S9</accession>
<dbReference type="GO" id="GO:0006887">
    <property type="term" value="P:exocytosis"/>
    <property type="evidence" value="ECO:0007669"/>
    <property type="project" value="UniProtKB-KW"/>
</dbReference>
<dbReference type="AlphaFoldDB" id="J9D1S9"/>
<dbReference type="PANTHER" id="PTHR21292:SF1">
    <property type="entry name" value="EXOCYST COMPLEX COMPONENT 3"/>
    <property type="match status" value="1"/>
</dbReference>
<comment type="similarity">
    <text evidence="1">Belongs to the SEC6 family.</text>
</comment>
<protein>
    <submittedName>
        <fullName evidence="6">Uncharacterized protein</fullName>
    </submittedName>
</protein>
<dbReference type="EMBL" id="AFBI03000112">
    <property type="protein sequence ID" value="EJW01806.1"/>
    <property type="molecule type" value="Genomic_DNA"/>
</dbReference>
<keyword evidence="4" id="KW-0175">Coiled coil</keyword>